<protein>
    <submittedName>
        <fullName evidence="1">Uncharacterized protein</fullName>
    </submittedName>
</protein>
<evidence type="ECO:0000313" key="2">
    <source>
        <dbReference type="Proteomes" id="UP001338137"/>
    </source>
</evidence>
<dbReference type="Proteomes" id="UP001338137">
    <property type="component" value="Unassembled WGS sequence"/>
</dbReference>
<dbReference type="RefSeq" id="WP_326070051.1">
    <property type="nucleotide sequence ID" value="NZ_JARLKY010000002.1"/>
</dbReference>
<reference evidence="1 2" key="1">
    <citation type="submission" date="2023-03" db="EMBL/GenBank/DDBJ databases">
        <title>Bacillus Genome Sequencing.</title>
        <authorList>
            <person name="Dunlap C."/>
        </authorList>
    </citation>
    <scope>NUCLEOTIDE SEQUENCE [LARGE SCALE GENOMIC DNA]</scope>
    <source>
        <strain evidence="1 2">BD-533</strain>
    </source>
</reference>
<keyword evidence="2" id="KW-1185">Reference proteome</keyword>
<organism evidence="1 2">
    <name type="scientific">Paenibacillus alba</name>
    <dbReference type="NCBI Taxonomy" id="1197127"/>
    <lineage>
        <taxon>Bacteria</taxon>
        <taxon>Bacillati</taxon>
        <taxon>Bacillota</taxon>
        <taxon>Bacilli</taxon>
        <taxon>Bacillales</taxon>
        <taxon>Paenibacillaceae</taxon>
        <taxon>Paenibacillus</taxon>
    </lineage>
</organism>
<gene>
    <name evidence="1" type="ORF">P4I72_00685</name>
</gene>
<dbReference type="EMBL" id="JARLKY010000002">
    <property type="protein sequence ID" value="MEC0225639.1"/>
    <property type="molecule type" value="Genomic_DNA"/>
</dbReference>
<name>A0ABU6FYM6_9BACL</name>
<evidence type="ECO:0000313" key="1">
    <source>
        <dbReference type="EMBL" id="MEC0225639.1"/>
    </source>
</evidence>
<proteinExistence type="predicted"/>
<sequence length="43" mass="5173">MVRTTPFHYKLENAERVVSKRPEQILPDISHRFAALVFFQRFP</sequence>
<accession>A0ABU6FYM6</accession>
<comment type="caution">
    <text evidence="1">The sequence shown here is derived from an EMBL/GenBank/DDBJ whole genome shotgun (WGS) entry which is preliminary data.</text>
</comment>